<evidence type="ECO:0000256" key="11">
    <source>
        <dbReference type="ARBA" id="ARBA00030777"/>
    </source>
</evidence>
<dbReference type="PANTHER" id="PTHR31728:SF2">
    <property type="entry name" value="BRCA1-A COMPLEX SUBUNIT ABRAXAS 1"/>
    <property type="match status" value="1"/>
</dbReference>
<dbReference type="PRINTS" id="PR02052">
    <property type="entry name" value="ABRAXAS"/>
</dbReference>
<accession>A0A4Z2BK10</accession>
<dbReference type="GO" id="GO:0070536">
    <property type="term" value="P:protein K63-linked deubiquitination"/>
    <property type="evidence" value="ECO:0007669"/>
    <property type="project" value="TreeGrafter"/>
</dbReference>
<dbReference type="Proteomes" id="UP000516260">
    <property type="component" value="Chromosome 21"/>
</dbReference>
<keyword evidence="4" id="KW-0597">Phosphoprotein</keyword>
<dbReference type="PANTHER" id="PTHR31728">
    <property type="entry name" value="ABRAXAS FAMILY MEMBER"/>
    <property type="match status" value="1"/>
</dbReference>
<evidence type="ECO:0000256" key="4">
    <source>
        <dbReference type="ARBA" id="ARBA00022553"/>
    </source>
</evidence>
<evidence type="ECO:0000256" key="9">
    <source>
        <dbReference type="ARBA" id="ARBA00023242"/>
    </source>
</evidence>
<name>A0A4Z2BK10_9TELE</name>
<dbReference type="AlphaFoldDB" id="A0A4Z2BK10"/>
<feature type="domain" description="MPN" evidence="13">
    <location>
        <begin position="7"/>
        <end position="158"/>
    </location>
</feature>
<reference evidence="14 15" key="1">
    <citation type="submission" date="2019-04" db="EMBL/GenBank/DDBJ databases">
        <title>The sequence and de novo assembly of Takifugu bimaculatus genome using PacBio and Hi-C technologies.</title>
        <authorList>
            <person name="Xu P."/>
            <person name="Liu B."/>
            <person name="Zhou Z."/>
        </authorList>
    </citation>
    <scope>NUCLEOTIDE SEQUENCE [LARGE SCALE GENOMIC DNA]</scope>
    <source>
        <strain evidence="14">TB-2018</strain>
        <tissue evidence="14">Muscle</tissue>
    </source>
</reference>
<keyword evidence="6" id="KW-0156">Chromatin regulator</keyword>
<sequence>MAAEPTVRVPGIVLASLMFHHLNSDSDVEGFILGESKIEEQVTINDSQADHIHIEEIYSECSQLFSCGGLCVFSFYNTVSDVNMDVITKLLADNKQESIIGWYRQRRNTEQQMTFREKLVHEKLKSALSNPHLIFLLLTPSSVSPTGSTHRMEYAAFISRSRRFTNVPVLVNNLGLLEQLSYWKVSAPCSAAGYNLTMKKHGPKFFCSNGLLKEVSEVNKMNDSLQSELQKACREVEESERLVEALQADLLALRRTLGEKKQDAVAKGLNLLRESSDPARLSSRLHGAGFNVSAAAADRPPEQRNNLLLHEAIRSLFACSPLFHTQTLTLEGFPVPSACCSTAHDASTAAGAAEHHGLCSLVPPSGLTPWKRLKQMQPVRESKRRKSSS</sequence>
<keyword evidence="15" id="KW-1185">Reference proteome</keyword>
<comment type="caution">
    <text evidence="14">The sequence shown here is derived from an EMBL/GenBank/DDBJ whole genome shotgun (WGS) entry which is preliminary data.</text>
</comment>
<keyword evidence="8" id="KW-0234">DNA repair</keyword>
<evidence type="ECO:0000256" key="6">
    <source>
        <dbReference type="ARBA" id="ARBA00022853"/>
    </source>
</evidence>
<evidence type="ECO:0000256" key="12">
    <source>
        <dbReference type="SAM" id="Coils"/>
    </source>
</evidence>
<evidence type="ECO:0000256" key="2">
    <source>
        <dbReference type="ARBA" id="ARBA00007890"/>
    </source>
</evidence>
<dbReference type="Pfam" id="PF21125">
    <property type="entry name" value="MPN_2A_DUB_like"/>
    <property type="match status" value="1"/>
</dbReference>
<evidence type="ECO:0000313" key="14">
    <source>
        <dbReference type="EMBL" id="TNM92028.1"/>
    </source>
</evidence>
<comment type="subcellular location">
    <subcellularLocation>
        <location evidence="1">Nucleus</location>
    </subcellularLocation>
</comment>
<evidence type="ECO:0000259" key="13">
    <source>
        <dbReference type="PROSITE" id="PS50249"/>
    </source>
</evidence>
<evidence type="ECO:0000256" key="1">
    <source>
        <dbReference type="ARBA" id="ARBA00004123"/>
    </source>
</evidence>
<dbReference type="InterPro" id="IPR023239">
    <property type="entry name" value="BRISC_Abraxas1"/>
</dbReference>
<evidence type="ECO:0000313" key="15">
    <source>
        <dbReference type="Proteomes" id="UP000516260"/>
    </source>
</evidence>
<evidence type="ECO:0000256" key="8">
    <source>
        <dbReference type="ARBA" id="ARBA00023204"/>
    </source>
</evidence>
<feature type="coiled-coil region" evidence="12">
    <location>
        <begin position="215"/>
        <end position="263"/>
    </location>
</feature>
<dbReference type="PROSITE" id="PS50249">
    <property type="entry name" value="MPN"/>
    <property type="match status" value="1"/>
</dbReference>
<organism evidence="14 15">
    <name type="scientific">Takifugu bimaculatus</name>
    <dbReference type="NCBI Taxonomy" id="433685"/>
    <lineage>
        <taxon>Eukaryota</taxon>
        <taxon>Metazoa</taxon>
        <taxon>Chordata</taxon>
        <taxon>Craniata</taxon>
        <taxon>Vertebrata</taxon>
        <taxon>Euteleostomi</taxon>
        <taxon>Actinopterygii</taxon>
        <taxon>Neopterygii</taxon>
        <taxon>Teleostei</taxon>
        <taxon>Neoteleostei</taxon>
        <taxon>Acanthomorphata</taxon>
        <taxon>Eupercaria</taxon>
        <taxon>Tetraodontiformes</taxon>
        <taxon>Tetradontoidea</taxon>
        <taxon>Tetraodontidae</taxon>
        <taxon>Takifugu</taxon>
    </lineage>
</organism>
<comment type="similarity">
    <text evidence="2">Belongs to the FAM175 family. Abraxas subfamily.</text>
</comment>
<evidence type="ECO:0000256" key="7">
    <source>
        <dbReference type="ARBA" id="ARBA00023054"/>
    </source>
</evidence>
<dbReference type="GO" id="GO:0005634">
    <property type="term" value="C:nucleus"/>
    <property type="evidence" value="ECO:0007669"/>
    <property type="project" value="UniProtKB-SubCell"/>
</dbReference>
<dbReference type="PRINTS" id="PR02051">
    <property type="entry name" value="PROTEINF175"/>
</dbReference>
<gene>
    <name evidence="14" type="ORF">fugu_019040</name>
</gene>
<dbReference type="EMBL" id="SWLE01000014">
    <property type="protein sequence ID" value="TNM92028.1"/>
    <property type="molecule type" value="Genomic_DNA"/>
</dbReference>
<keyword evidence="9" id="KW-0539">Nucleus</keyword>
<dbReference type="GO" id="GO:0006325">
    <property type="term" value="P:chromatin organization"/>
    <property type="evidence" value="ECO:0007669"/>
    <property type="project" value="UniProtKB-KW"/>
</dbReference>
<evidence type="ECO:0000256" key="10">
    <source>
        <dbReference type="ARBA" id="ARBA00030629"/>
    </source>
</evidence>
<dbReference type="GO" id="GO:0090307">
    <property type="term" value="P:mitotic spindle assembly"/>
    <property type="evidence" value="ECO:0007669"/>
    <property type="project" value="TreeGrafter"/>
</dbReference>
<protein>
    <recommendedName>
        <fullName evidence="3">BRCA1-A complex subunit Abraxas 1</fullName>
    </recommendedName>
    <alternativeName>
        <fullName evidence="11">Coiled-coil domain-containing protein 98</fullName>
    </alternativeName>
    <alternativeName>
        <fullName evidence="10">Protein FAM175A</fullName>
    </alternativeName>
</protein>
<dbReference type="GO" id="GO:0031593">
    <property type="term" value="F:polyubiquitin modification-dependent protein binding"/>
    <property type="evidence" value="ECO:0007669"/>
    <property type="project" value="TreeGrafter"/>
</dbReference>
<proteinExistence type="inferred from homology"/>
<keyword evidence="7 12" id="KW-0175">Coiled coil</keyword>
<dbReference type="GO" id="GO:0006281">
    <property type="term" value="P:DNA repair"/>
    <property type="evidence" value="ECO:0007669"/>
    <property type="project" value="UniProtKB-KW"/>
</dbReference>
<dbReference type="InterPro" id="IPR037518">
    <property type="entry name" value="MPN"/>
</dbReference>
<dbReference type="InterPro" id="IPR023238">
    <property type="entry name" value="FAM175"/>
</dbReference>
<evidence type="ECO:0000256" key="5">
    <source>
        <dbReference type="ARBA" id="ARBA00022763"/>
    </source>
</evidence>
<dbReference type="GO" id="GO:0008017">
    <property type="term" value="F:microtubule binding"/>
    <property type="evidence" value="ECO:0007669"/>
    <property type="project" value="TreeGrafter"/>
</dbReference>
<keyword evidence="5" id="KW-0227">DNA damage</keyword>
<dbReference type="GO" id="GO:0008608">
    <property type="term" value="P:attachment of spindle microtubules to kinetochore"/>
    <property type="evidence" value="ECO:0007669"/>
    <property type="project" value="TreeGrafter"/>
</dbReference>
<evidence type="ECO:0000256" key="3">
    <source>
        <dbReference type="ARBA" id="ARBA00013672"/>
    </source>
</evidence>